<name>A0A930H4R9_9FIRM</name>
<evidence type="ECO:0000313" key="3">
    <source>
        <dbReference type="Proteomes" id="UP000780721"/>
    </source>
</evidence>
<proteinExistence type="predicted"/>
<organism evidence="2 3">
    <name type="scientific">Oribacterium sinus</name>
    <dbReference type="NCBI Taxonomy" id="237576"/>
    <lineage>
        <taxon>Bacteria</taxon>
        <taxon>Bacillati</taxon>
        <taxon>Bacillota</taxon>
        <taxon>Clostridia</taxon>
        <taxon>Lachnospirales</taxon>
        <taxon>Lachnospiraceae</taxon>
        <taxon>Oribacterium</taxon>
    </lineage>
</organism>
<comment type="caution">
    <text evidence="2">The sequence shown here is derived from an EMBL/GenBank/DDBJ whole genome shotgun (WGS) entry which is preliminary data.</text>
</comment>
<protein>
    <submittedName>
        <fullName evidence="2">Uncharacterized protein</fullName>
    </submittedName>
</protein>
<accession>A0A930H4R9</accession>
<feature type="transmembrane region" description="Helical" evidence="1">
    <location>
        <begin position="49"/>
        <end position="75"/>
    </location>
</feature>
<keyword evidence="1" id="KW-1133">Transmembrane helix</keyword>
<reference evidence="2" key="1">
    <citation type="submission" date="2020-04" db="EMBL/GenBank/DDBJ databases">
        <title>Deep metagenomics examines the oral microbiome during advanced dental caries in children, revealing novel taxa and co-occurrences with host molecules.</title>
        <authorList>
            <person name="Baker J.L."/>
            <person name="Morton J.T."/>
            <person name="Dinis M."/>
            <person name="Alvarez R."/>
            <person name="Tran N.C."/>
            <person name="Knight R."/>
            <person name="Edlund A."/>
        </authorList>
    </citation>
    <scope>NUCLEOTIDE SEQUENCE</scope>
    <source>
        <strain evidence="2">JCVI_48_bin.5</strain>
    </source>
</reference>
<feature type="non-terminal residue" evidence="2">
    <location>
        <position position="93"/>
    </location>
</feature>
<dbReference type="EMBL" id="JABZRB010000194">
    <property type="protein sequence ID" value="MBF1305543.1"/>
    <property type="molecule type" value="Genomic_DNA"/>
</dbReference>
<evidence type="ECO:0000313" key="2">
    <source>
        <dbReference type="EMBL" id="MBF1305543.1"/>
    </source>
</evidence>
<keyword evidence="1" id="KW-0472">Membrane</keyword>
<keyword evidence="1" id="KW-0812">Transmembrane</keyword>
<sequence>MHAFRMILTAVPFVLLLAEKEYSYCLKSLIGLLSSYCILYIPYVWDNSLVGTLAIVVGSILSRMIPTIAIAYYAVKTTRISEFVAGMEKMHVS</sequence>
<evidence type="ECO:0000256" key="1">
    <source>
        <dbReference type="SAM" id="Phobius"/>
    </source>
</evidence>
<gene>
    <name evidence="2" type="ORF">HXM91_06815</name>
</gene>
<dbReference type="Proteomes" id="UP000780721">
    <property type="component" value="Unassembled WGS sequence"/>
</dbReference>
<dbReference type="AlphaFoldDB" id="A0A930H4R9"/>